<keyword evidence="4" id="KW-1185">Reference proteome</keyword>
<dbReference type="InterPro" id="IPR036291">
    <property type="entry name" value="NAD(P)-bd_dom_sf"/>
</dbReference>
<gene>
    <name evidence="3" type="ORF">C7441_11562</name>
</gene>
<proteinExistence type="inferred from homology"/>
<comment type="caution">
    <text evidence="3">The sequence shown here is derived from an EMBL/GenBank/DDBJ whole genome shotgun (WGS) entry which is preliminary data.</text>
</comment>
<evidence type="ECO:0000313" key="4">
    <source>
        <dbReference type="Proteomes" id="UP000245396"/>
    </source>
</evidence>
<dbReference type="PRINTS" id="PR00081">
    <property type="entry name" value="GDHRDH"/>
</dbReference>
<dbReference type="EMBL" id="QGGG01000015">
    <property type="protein sequence ID" value="PWJ79452.1"/>
    <property type="molecule type" value="Genomic_DNA"/>
</dbReference>
<keyword evidence="2" id="KW-0560">Oxidoreductase</keyword>
<comment type="similarity">
    <text evidence="1">Belongs to the short-chain dehydrogenases/reductases (SDR) family.</text>
</comment>
<dbReference type="PANTHER" id="PTHR44196">
    <property type="entry name" value="DEHYDROGENASE/REDUCTASE SDR FAMILY MEMBER 7B"/>
    <property type="match status" value="1"/>
</dbReference>
<dbReference type="GO" id="GO:0016491">
    <property type="term" value="F:oxidoreductase activity"/>
    <property type="evidence" value="ECO:0007669"/>
    <property type="project" value="UniProtKB-KW"/>
</dbReference>
<dbReference type="GO" id="GO:0016020">
    <property type="term" value="C:membrane"/>
    <property type="evidence" value="ECO:0007669"/>
    <property type="project" value="TreeGrafter"/>
</dbReference>
<accession>A0A316BYL7</accession>
<dbReference type="RefSeq" id="WP_109614205.1">
    <property type="nucleotide sequence ID" value="NZ_QGGG01000015.1"/>
</dbReference>
<dbReference type="InterPro" id="IPR002347">
    <property type="entry name" value="SDR_fam"/>
</dbReference>
<reference evidence="3 4" key="1">
    <citation type="submission" date="2018-05" db="EMBL/GenBank/DDBJ databases">
        <title>Genomic Encyclopedia of Type Strains, Phase IV (KMG-IV): sequencing the most valuable type-strain genomes for metagenomic binning, comparative biology and taxonomic classification.</title>
        <authorList>
            <person name="Goeker M."/>
        </authorList>
    </citation>
    <scope>NUCLEOTIDE SEQUENCE [LARGE SCALE GENOMIC DNA]</scope>
    <source>
        <strain evidence="3 4">DSM 6986</strain>
    </source>
</reference>
<dbReference type="SUPFAM" id="SSF51735">
    <property type="entry name" value="NAD(P)-binding Rossmann-fold domains"/>
    <property type="match status" value="1"/>
</dbReference>
<protein>
    <submittedName>
        <fullName evidence="3">Short-subunit dehydrogenase</fullName>
    </submittedName>
</protein>
<sequence>MAALYRANPSDGVAWITGASTGIGRAVARDLASQGYTVAVTSRDEERLATLANDAIGLPGRIIPFPCDVTDGAGMRKLVAAIEKEAGAIALAIFNAGIYHPTRGERLDALNIINTFDINLFGVIHGLAPVTDRMRLRGRGQVVLVGSASCYFGWPSAAAYGASKAALNNFAEALKHDFDKMNIRLQVINPGFIDTPLTARNHFAMPALMPVEHAARRMVKALHSGGFETSFPWRFTWSMKLLAMLPFALRYRIIHHLTGWKKRPLAAPRKLRD</sequence>
<dbReference type="STRING" id="1192868.GCA_000304395_00709"/>
<dbReference type="Proteomes" id="UP000245396">
    <property type="component" value="Unassembled WGS sequence"/>
</dbReference>
<dbReference type="Pfam" id="PF00106">
    <property type="entry name" value="adh_short"/>
    <property type="match status" value="1"/>
</dbReference>
<dbReference type="OrthoDB" id="335726at2"/>
<evidence type="ECO:0000313" key="3">
    <source>
        <dbReference type="EMBL" id="PWJ79452.1"/>
    </source>
</evidence>
<organism evidence="3 4">
    <name type="scientific">Pseudaminobacter salicylatoxidans</name>
    <dbReference type="NCBI Taxonomy" id="93369"/>
    <lineage>
        <taxon>Bacteria</taxon>
        <taxon>Pseudomonadati</taxon>
        <taxon>Pseudomonadota</taxon>
        <taxon>Alphaproteobacteria</taxon>
        <taxon>Hyphomicrobiales</taxon>
        <taxon>Phyllobacteriaceae</taxon>
        <taxon>Pseudaminobacter</taxon>
    </lineage>
</organism>
<dbReference type="Gene3D" id="3.40.50.720">
    <property type="entry name" value="NAD(P)-binding Rossmann-like Domain"/>
    <property type="match status" value="1"/>
</dbReference>
<dbReference type="PANTHER" id="PTHR44196:SF1">
    <property type="entry name" value="DEHYDROGENASE_REDUCTASE SDR FAMILY MEMBER 7B"/>
    <property type="match status" value="1"/>
</dbReference>
<dbReference type="AlphaFoldDB" id="A0A316BYL7"/>
<name>A0A316BYL7_PSESE</name>
<evidence type="ECO:0000256" key="2">
    <source>
        <dbReference type="ARBA" id="ARBA00023002"/>
    </source>
</evidence>
<evidence type="ECO:0000256" key="1">
    <source>
        <dbReference type="ARBA" id="ARBA00006484"/>
    </source>
</evidence>